<evidence type="ECO:0000256" key="1">
    <source>
        <dbReference type="ARBA" id="ARBA00022553"/>
    </source>
</evidence>
<evidence type="ECO:0000256" key="2">
    <source>
        <dbReference type="SAM" id="MobiDB-lite"/>
    </source>
</evidence>
<sequence>MCATPQDGDDRFCETCGYDFVTGTPAAPPAAVPVAVSDPQQPDLHPVPDGPATGGPVTSLPAPGNAPSGWEAEVAPDWAFFDRGSEEGVSFPATVVTRVLELRGSRSLIGRQSRSRGYYPDVDLSVAPEDRGVSRTHAMLDHPPDGMLTVTDLGSSNGTYLDDEPAPLARGVAIPLHDGSRIYVGSWTRITIRRR</sequence>
<dbReference type="KEGG" id="fsy:FsymDg_2829"/>
<dbReference type="PROSITE" id="PS50006">
    <property type="entry name" value="FHA_DOMAIN"/>
    <property type="match status" value="1"/>
</dbReference>
<evidence type="ECO:0000313" key="5">
    <source>
        <dbReference type="Proteomes" id="UP000001549"/>
    </source>
</evidence>
<proteinExistence type="predicted"/>
<protein>
    <submittedName>
        <fullName evidence="4">Forkhead-associated protein</fullName>
    </submittedName>
</protein>
<dbReference type="InterPro" id="IPR000253">
    <property type="entry name" value="FHA_dom"/>
</dbReference>
<dbReference type="HOGENOM" id="CLU_031794_1_0_11"/>
<organism evidence="4 5">
    <name type="scientific">Candidatus Protofrankia datiscae</name>
    <dbReference type="NCBI Taxonomy" id="2716812"/>
    <lineage>
        <taxon>Bacteria</taxon>
        <taxon>Bacillati</taxon>
        <taxon>Actinomycetota</taxon>
        <taxon>Actinomycetes</taxon>
        <taxon>Frankiales</taxon>
        <taxon>Frankiaceae</taxon>
        <taxon>Protofrankia</taxon>
    </lineage>
</organism>
<accession>F8B5S6</accession>
<gene>
    <name evidence="4" type="ordered locus">FsymDg_2829</name>
</gene>
<evidence type="ECO:0000259" key="3">
    <source>
        <dbReference type="PROSITE" id="PS50006"/>
    </source>
</evidence>
<name>F8B5S6_9ACTN</name>
<keyword evidence="5" id="KW-1185">Reference proteome</keyword>
<evidence type="ECO:0000313" key="4">
    <source>
        <dbReference type="EMBL" id="AEH10165.1"/>
    </source>
</evidence>
<dbReference type="STRING" id="656024.FsymDg_2829"/>
<dbReference type="InterPro" id="IPR008984">
    <property type="entry name" value="SMAD_FHA_dom_sf"/>
</dbReference>
<feature type="region of interest" description="Disordered" evidence="2">
    <location>
        <begin position="31"/>
        <end position="69"/>
    </location>
</feature>
<dbReference type="Pfam" id="PF00498">
    <property type="entry name" value="FHA"/>
    <property type="match status" value="1"/>
</dbReference>
<dbReference type="Gene3D" id="2.60.200.20">
    <property type="match status" value="1"/>
</dbReference>
<dbReference type="SMART" id="SM00240">
    <property type="entry name" value="FHA"/>
    <property type="match status" value="1"/>
</dbReference>
<feature type="domain" description="FHA" evidence="3">
    <location>
        <begin position="107"/>
        <end position="166"/>
    </location>
</feature>
<dbReference type="RefSeq" id="WP_013874072.1">
    <property type="nucleotide sequence ID" value="NC_015656.1"/>
</dbReference>
<dbReference type="AlphaFoldDB" id="F8B5S6"/>
<dbReference type="SUPFAM" id="SSF49879">
    <property type="entry name" value="SMAD/FHA domain"/>
    <property type="match status" value="1"/>
</dbReference>
<dbReference type="eggNOG" id="COG1716">
    <property type="taxonomic scope" value="Bacteria"/>
</dbReference>
<dbReference type="CDD" id="cd00060">
    <property type="entry name" value="FHA"/>
    <property type="match status" value="1"/>
</dbReference>
<dbReference type="Proteomes" id="UP000001549">
    <property type="component" value="Chromosome"/>
</dbReference>
<keyword evidence="1" id="KW-0597">Phosphoprotein</keyword>
<dbReference type="EMBL" id="CP002801">
    <property type="protein sequence ID" value="AEH10165.1"/>
    <property type="molecule type" value="Genomic_DNA"/>
</dbReference>
<reference evidence="4 5" key="1">
    <citation type="submission" date="2011-05" db="EMBL/GenBank/DDBJ databases">
        <title>Complete sequence of chromosome of Frankia symbiont of Datisca glomerata.</title>
        <authorList>
            <consortium name="US DOE Joint Genome Institute"/>
            <person name="Lucas S."/>
            <person name="Han J."/>
            <person name="Lapidus A."/>
            <person name="Cheng J.-F."/>
            <person name="Goodwin L."/>
            <person name="Pitluck S."/>
            <person name="Peters L."/>
            <person name="Mikhailova N."/>
            <person name="Chertkov O."/>
            <person name="Teshima H."/>
            <person name="Han C."/>
            <person name="Tapia R."/>
            <person name="Land M."/>
            <person name="Hauser L."/>
            <person name="Kyrpides N."/>
            <person name="Ivanova N."/>
            <person name="Pagani I."/>
            <person name="Berry A."/>
            <person name="Pawlowski K."/>
            <person name="Persson T."/>
            <person name="Vanden Heuvel B."/>
            <person name="Benson D."/>
            <person name="Woyke T."/>
        </authorList>
    </citation>
    <scope>NUCLEOTIDE SEQUENCE [LARGE SCALE GENOMIC DNA]</scope>
    <source>
        <strain evidence="5">4085684</strain>
    </source>
</reference>